<keyword evidence="3" id="KW-1185">Reference proteome</keyword>
<proteinExistence type="predicted"/>
<dbReference type="InterPro" id="IPR039248">
    <property type="entry name" value="Ptase_RsbX"/>
</dbReference>
<dbReference type="EMBL" id="JBHTEY010000004">
    <property type="protein sequence ID" value="MFC7616321.1"/>
    <property type="molecule type" value="Genomic_DNA"/>
</dbReference>
<comment type="caution">
    <text evidence="2">The sequence shown here is derived from an EMBL/GenBank/DDBJ whole genome shotgun (WGS) entry which is preliminary data.</text>
</comment>
<name>A0ABW2TS79_9PSEU</name>
<dbReference type="Proteomes" id="UP001596512">
    <property type="component" value="Unassembled WGS sequence"/>
</dbReference>
<gene>
    <name evidence="2" type="ORF">ACFQV2_25460</name>
</gene>
<accession>A0ABW2TS79</accession>
<sequence>MRSAAPGESVCGDAWVALGSGDALTVVVCDGLGHGVLAAAASKRAVEIADTHQGVDPGSLLGLVSDGLTGTRGAAVAAARVDPDRGEVRFAGIGNITASLYAPGELSARALISTPGICGVAAGRSRPQVSTHPWTAGTALVMHSDGVHSRWSLRDWPGSRDHDPTTLAAWVLWQANRRRDDACALVVTGGPR</sequence>
<dbReference type="InterPro" id="IPR036457">
    <property type="entry name" value="PPM-type-like_dom_sf"/>
</dbReference>
<dbReference type="PANTHER" id="PTHR35801">
    <property type="entry name" value="PHOSPHOSERINE PHOSPHATASE RSBX"/>
    <property type="match status" value="1"/>
</dbReference>
<reference evidence="3" key="1">
    <citation type="journal article" date="2019" name="Int. J. Syst. Evol. Microbiol.">
        <title>The Global Catalogue of Microorganisms (GCM) 10K type strain sequencing project: providing services to taxonomists for standard genome sequencing and annotation.</title>
        <authorList>
            <consortium name="The Broad Institute Genomics Platform"/>
            <consortium name="The Broad Institute Genome Sequencing Center for Infectious Disease"/>
            <person name="Wu L."/>
            <person name="Ma J."/>
        </authorList>
    </citation>
    <scope>NUCLEOTIDE SEQUENCE [LARGE SCALE GENOMIC DNA]</scope>
    <source>
        <strain evidence="3">JCM 17695</strain>
    </source>
</reference>
<protein>
    <submittedName>
        <fullName evidence="2">SpoIIE family protein phosphatase</fullName>
    </submittedName>
</protein>
<organism evidence="2 3">
    <name type="scientific">Actinokineospora soli</name>
    <dbReference type="NCBI Taxonomy" id="1048753"/>
    <lineage>
        <taxon>Bacteria</taxon>
        <taxon>Bacillati</taxon>
        <taxon>Actinomycetota</taxon>
        <taxon>Actinomycetes</taxon>
        <taxon>Pseudonocardiales</taxon>
        <taxon>Pseudonocardiaceae</taxon>
        <taxon>Actinokineospora</taxon>
    </lineage>
</organism>
<evidence type="ECO:0000259" key="1">
    <source>
        <dbReference type="SMART" id="SM00331"/>
    </source>
</evidence>
<evidence type="ECO:0000313" key="2">
    <source>
        <dbReference type="EMBL" id="MFC7616321.1"/>
    </source>
</evidence>
<evidence type="ECO:0000313" key="3">
    <source>
        <dbReference type="Proteomes" id="UP001596512"/>
    </source>
</evidence>
<dbReference type="InterPro" id="IPR001932">
    <property type="entry name" value="PPM-type_phosphatase-like_dom"/>
</dbReference>
<dbReference type="SUPFAM" id="SSF81606">
    <property type="entry name" value="PP2C-like"/>
    <property type="match status" value="1"/>
</dbReference>
<feature type="domain" description="PPM-type phosphatase" evidence="1">
    <location>
        <begin position="4"/>
        <end position="189"/>
    </location>
</feature>
<dbReference type="Pfam" id="PF07228">
    <property type="entry name" value="SpoIIE"/>
    <property type="match status" value="1"/>
</dbReference>
<dbReference type="PANTHER" id="PTHR35801:SF1">
    <property type="entry name" value="PHOSPHOSERINE PHOSPHATASE RSBX"/>
    <property type="match status" value="1"/>
</dbReference>
<dbReference type="Gene3D" id="3.60.40.10">
    <property type="entry name" value="PPM-type phosphatase domain"/>
    <property type="match status" value="1"/>
</dbReference>
<dbReference type="SMART" id="SM00331">
    <property type="entry name" value="PP2C_SIG"/>
    <property type="match status" value="1"/>
</dbReference>